<dbReference type="PANTHER" id="PTHR34512:SF30">
    <property type="entry name" value="OUTER MEMBRANE PROTEIN ASSEMBLY FACTOR BAMB"/>
    <property type="match status" value="1"/>
</dbReference>
<dbReference type="InterPro" id="IPR017687">
    <property type="entry name" value="BamB"/>
</dbReference>
<proteinExistence type="inferred from homology"/>
<organism evidence="6 7">
    <name type="scientific">Dokdonella koreensis DS-123</name>
    <dbReference type="NCBI Taxonomy" id="1300342"/>
    <lineage>
        <taxon>Bacteria</taxon>
        <taxon>Pseudomonadati</taxon>
        <taxon>Pseudomonadota</taxon>
        <taxon>Gammaproteobacteria</taxon>
        <taxon>Lysobacterales</taxon>
        <taxon>Rhodanobacteraceae</taxon>
        <taxon>Dokdonella</taxon>
    </lineage>
</organism>
<dbReference type="InterPro" id="IPR015943">
    <property type="entry name" value="WD40/YVTN_repeat-like_dom_sf"/>
</dbReference>
<keyword evidence="4" id="KW-0449">Lipoprotein</keyword>
<dbReference type="InterPro" id="IPR011047">
    <property type="entry name" value="Quinoprotein_ADH-like_sf"/>
</dbReference>
<evidence type="ECO:0000256" key="2">
    <source>
        <dbReference type="ARBA" id="ARBA00023136"/>
    </source>
</evidence>
<dbReference type="SMART" id="SM00564">
    <property type="entry name" value="PQQ"/>
    <property type="match status" value="7"/>
</dbReference>
<dbReference type="GO" id="GO:0051205">
    <property type="term" value="P:protein insertion into membrane"/>
    <property type="evidence" value="ECO:0007669"/>
    <property type="project" value="UniProtKB-UniRule"/>
</dbReference>
<dbReference type="Pfam" id="PF13360">
    <property type="entry name" value="PQQ_2"/>
    <property type="match status" value="2"/>
</dbReference>
<evidence type="ECO:0000256" key="3">
    <source>
        <dbReference type="ARBA" id="ARBA00023237"/>
    </source>
</evidence>
<keyword evidence="7" id="KW-1185">Reference proteome</keyword>
<dbReference type="Gene3D" id="2.130.10.10">
    <property type="entry name" value="YVTN repeat-like/Quinoprotein amine dehydrogenase"/>
    <property type="match status" value="1"/>
</dbReference>
<dbReference type="STRING" id="1300342.I596_1385"/>
<dbReference type="InterPro" id="IPR002372">
    <property type="entry name" value="PQQ_rpt_dom"/>
</dbReference>
<comment type="subunit">
    <text evidence="4">Part of the Bam complex.</text>
</comment>
<comment type="function">
    <text evidence="4">Part of the outer membrane protein assembly complex, which is involved in assembly and insertion of beta-barrel proteins into the outer membrane.</text>
</comment>
<evidence type="ECO:0000313" key="6">
    <source>
        <dbReference type="EMBL" id="ANB17413.1"/>
    </source>
</evidence>
<dbReference type="Proteomes" id="UP000076830">
    <property type="component" value="Chromosome"/>
</dbReference>
<accession>A0A160DUM3</accession>
<comment type="subcellular location">
    <subcellularLocation>
        <location evidence="4">Cell outer membrane</location>
        <topology evidence="4">Lipid-anchor</topology>
    </subcellularLocation>
</comment>
<evidence type="ECO:0000256" key="1">
    <source>
        <dbReference type="ARBA" id="ARBA00022729"/>
    </source>
</evidence>
<name>A0A160DUM3_9GAMM</name>
<keyword evidence="3 4" id="KW-0998">Cell outer membrane</keyword>
<feature type="domain" description="Pyrrolo-quinoline quinone repeat" evidence="5">
    <location>
        <begin position="107"/>
        <end position="324"/>
    </location>
</feature>
<dbReference type="InterPro" id="IPR018391">
    <property type="entry name" value="PQQ_b-propeller_rpt"/>
</dbReference>
<comment type="similarity">
    <text evidence="4">Belongs to the BamB family.</text>
</comment>
<dbReference type="OrthoDB" id="5173551at2"/>
<evidence type="ECO:0000256" key="4">
    <source>
        <dbReference type="HAMAP-Rule" id="MF_00923"/>
    </source>
</evidence>
<keyword evidence="2 4" id="KW-0472">Membrane</keyword>
<dbReference type="RefSeq" id="WP_150132050.1">
    <property type="nucleotide sequence ID" value="NZ_CP015249.1"/>
</dbReference>
<keyword evidence="1 4" id="KW-0732">Signal</keyword>
<dbReference type="PANTHER" id="PTHR34512">
    <property type="entry name" value="CELL SURFACE PROTEIN"/>
    <property type="match status" value="1"/>
</dbReference>
<dbReference type="GO" id="GO:0043165">
    <property type="term" value="P:Gram-negative-bacterium-type cell outer membrane assembly"/>
    <property type="evidence" value="ECO:0007669"/>
    <property type="project" value="UniProtKB-UniRule"/>
</dbReference>
<reference evidence="6 7" key="1">
    <citation type="submission" date="2016-04" db="EMBL/GenBank/DDBJ databases">
        <title>Complete genome sequence of Dokdonella koreensis DS-123T.</title>
        <authorList>
            <person name="Kim J.F."/>
            <person name="Lee H."/>
            <person name="Kwak M.-J."/>
        </authorList>
    </citation>
    <scope>NUCLEOTIDE SEQUENCE [LARGE SCALE GENOMIC DNA]</scope>
    <source>
        <strain evidence="6 7">DS-123</strain>
    </source>
</reference>
<gene>
    <name evidence="4" type="primary">bamB</name>
    <name evidence="6" type="ORF">I596_1385</name>
</gene>
<dbReference type="HAMAP" id="MF_00923">
    <property type="entry name" value="OM_assembly_BamB"/>
    <property type="match status" value="1"/>
</dbReference>
<dbReference type="KEGG" id="dko:I596_1385"/>
<dbReference type="GO" id="GO:0009279">
    <property type="term" value="C:cell outer membrane"/>
    <property type="evidence" value="ECO:0007669"/>
    <property type="project" value="UniProtKB-SubCell"/>
</dbReference>
<keyword evidence="4" id="KW-0564">Palmitate</keyword>
<evidence type="ECO:0000259" key="5">
    <source>
        <dbReference type="Pfam" id="PF13360"/>
    </source>
</evidence>
<dbReference type="AlphaFoldDB" id="A0A160DUM3"/>
<dbReference type="SUPFAM" id="SSF50998">
    <property type="entry name" value="Quinoprotein alcohol dehydrogenase-like"/>
    <property type="match status" value="1"/>
</dbReference>
<protein>
    <recommendedName>
        <fullName evidence="4">Outer membrane protein assembly factor BamB</fullName>
    </recommendedName>
</protein>
<sequence>MKFSTVAVVVLAVLLGGCNWFRGIGKKDNVEPPTPLAEQFAPSLSIQRVWNGNVGDGPGQSGVPMVPAVADGRLYAADIDGNLSAYDAATGKRLWNVHSGKRSGMYWRRTDTSVRWSGGPSVAGDLVVVGGLDGQVAAYSAADGAERWVVDVSSEVIAPPAISGDLVVVRSNDGRLYGLSAADGSRRWVFDQGVPPLSLRGNSTPRIAGSMVYSGFDNGKIVAVNLADGTQSWVQTVGLGEGRTEVDRLADVDGELVVDGNELFAAGYRGIVTALYADSGRTAWQRDLSSYAGVAVTNNVVAAVDADGNVWAFDRQSGANLWKQDQLKYRWLSAPAAHGGAIVVGDLEGWVHWLSADDGKLIARERLGKKPIVGKPVVDGDTVYVEDSEGRLGAWRTAQ</sequence>
<dbReference type="NCBIfam" id="TIGR03300">
    <property type="entry name" value="assembly_YfgL"/>
    <property type="match status" value="1"/>
</dbReference>
<dbReference type="PROSITE" id="PS51257">
    <property type="entry name" value="PROKAR_LIPOPROTEIN"/>
    <property type="match status" value="1"/>
</dbReference>
<dbReference type="EMBL" id="CP015249">
    <property type="protein sequence ID" value="ANB17413.1"/>
    <property type="molecule type" value="Genomic_DNA"/>
</dbReference>
<feature type="domain" description="Pyrrolo-quinoline quinone repeat" evidence="5">
    <location>
        <begin position="62"/>
        <end position="98"/>
    </location>
</feature>
<evidence type="ECO:0000313" key="7">
    <source>
        <dbReference type="Proteomes" id="UP000076830"/>
    </source>
</evidence>